<dbReference type="EnsemblMetazoa" id="XM_030976802">
    <property type="protein sequence ID" value="XP_030832662"/>
    <property type="gene ID" value="LOC582125"/>
</dbReference>
<dbReference type="EnsemblMetazoa" id="XM_030976803">
    <property type="protein sequence ID" value="XP_030832663"/>
    <property type="gene ID" value="LOC582125"/>
</dbReference>
<protein>
    <recommendedName>
        <fullName evidence="7">Protein FAM81A</fullName>
    </recommendedName>
</protein>
<dbReference type="PANTHER" id="PTHR22420:SF4">
    <property type="entry name" value="PROTEIN FAM81A"/>
    <property type="match status" value="1"/>
</dbReference>
<sequence length="368" mass="42175">MASRLPPLQVQGNWGNVARSHENIQDSPSRGNSRNSRMLIERASELKDAIVAHMVEDDGYHDMRNDRHMRGLLQEHLHTVTLAVKTLSHDIESLENQLSGRDQASVMSNTMMRSLEVQQATSVNDLRSRVARCDANISVLSGDMRKMYETLSTLMMQMQTVIGNQTRTENILEEKISRLGQNSEQHQSDYSARLRSSEDTFQQALSALDVKLKNLIKETHQTVESIRSQGFSSQQKLEKDMTMTLESARSKRDKRMDEMEDTFKKKIDALEKQLEKLEADQREAKSHVSSELKDMRRDVEDSFQAEQVRLERRLRALIEEFRKENSEGMKSLGESLTSLRAVLEGKQTLIAEEIRGEMAHMKKLVVVT</sequence>
<dbReference type="AlphaFoldDB" id="A0A7M7N893"/>
<evidence type="ECO:0000256" key="2">
    <source>
        <dbReference type="ARBA" id="ARBA00046344"/>
    </source>
</evidence>
<evidence type="ECO:0000256" key="1">
    <source>
        <dbReference type="ARBA" id="ARBA00023054"/>
    </source>
</evidence>
<dbReference type="RefSeq" id="XP_030832663.1">
    <property type="nucleotide sequence ID" value="XM_030976803.1"/>
</dbReference>
<evidence type="ECO:0000313" key="5">
    <source>
        <dbReference type="EnsemblMetazoa" id="XP_030832662"/>
    </source>
</evidence>
<evidence type="ECO:0008006" key="7">
    <source>
        <dbReference type="Google" id="ProtNLM"/>
    </source>
</evidence>
<dbReference type="Proteomes" id="UP000007110">
    <property type="component" value="Unassembled WGS sequence"/>
</dbReference>
<dbReference type="PANTHER" id="PTHR22420">
    <property type="entry name" value="PROTEIN FAM81A"/>
    <property type="match status" value="1"/>
</dbReference>
<dbReference type="KEGG" id="spu:582125"/>
<evidence type="ECO:0000313" key="6">
    <source>
        <dbReference type="Proteomes" id="UP000007110"/>
    </source>
</evidence>
<keyword evidence="1 3" id="KW-0175">Coiled coil</keyword>
<feature type="coiled-coil region" evidence="3">
    <location>
        <begin position="256"/>
        <end position="327"/>
    </location>
</feature>
<reference evidence="6" key="1">
    <citation type="submission" date="2015-02" db="EMBL/GenBank/DDBJ databases">
        <title>Genome sequencing for Strongylocentrotus purpuratus.</title>
        <authorList>
            <person name="Murali S."/>
            <person name="Liu Y."/>
            <person name="Vee V."/>
            <person name="English A."/>
            <person name="Wang M."/>
            <person name="Skinner E."/>
            <person name="Han Y."/>
            <person name="Muzny D.M."/>
            <person name="Worley K.C."/>
            <person name="Gibbs R.A."/>
        </authorList>
    </citation>
    <scope>NUCLEOTIDE SEQUENCE</scope>
</reference>
<organism evidence="5 6">
    <name type="scientific">Strongylocentrotus purpuratus</name>
    <name type="common">Purple sea urchin</name>
    <dbReference type="NCBI Taxonomy" id="7668"/>
    <lineage>
        <taxon>Eukaryota</taxon>
        <taxon>Metazoa</taxon>
        <taxon>Echinodermata</taxon>
        <taxon>Eleutherozoa</taxon>
        <taxon>Echinozoa</taxon>
        <taxon>Echinoidea</taxon>
        <taxon>Euechinoidea</taxon>
        <taxon>Echinacea</taxon>
        <taxon>Camarodonta</taxon>
        <taxon>Echinidea</taxon>
        <taxon>Strongylocentrotidae</taxon>
        <taxon>Strongylocentrotus</taxon>
    </lineage>
</organism>
<dbReference type="OMA" id="MQKITME"/>
<evidence type="ECO:0000256" key="3">
    <source>
        <dbReference type="SAM" id="Coils"/>
    </source>
</evidence>
<dbReference type="InParanoid" id="A0A7M7N893"/>
<dbReference type="RefSeq" id="XP_030832662.1">
    <property type="nucleotide sequence ID" value="XM_030976802.1"/>
</dbReference>
<reference evidence="5" key="2">
    <citation type="submission" date="2021-01" db="UniProtKB">
        <authorList>
            <consortium name="EnsemblMetazoa"/>
        </authorList>
    </citation>
    <scope>IDENTIFICATION</scope>
</reference>
<accession>A0A7M7N893</accession>
<feature type="region of interest" description="Disordered" evidence="4">
    <location>
        <begin position="1"/>
        <end position="36"/>
    </location>
</feature>
<dbReference type="InterPro" id="IPR029619">
    <property type="entry name" value="FAM81"/>
</dbReference>
<evidence type="ECO:0000256" key="4">
    <source>
        <dbReference type="SAM" id="MobiDB-lite"/>
    </source>
</evidence>
<proteinExistence type="inferred from homology"/>
<comment type="similarity">
    <text evidence="2">Belongs to the FAM81 family.</text>
</comment>
<keyword evidence="6" id="KW-1185">Reference proteome</keyword>
<dbReference type="OrthoDB" id="10014002at2759"/>
<name>A0A7M7N893_STRPU</name>
<dbReference type="GeneID" id="582125"/>
<feature type="compositionally biased region" description="Polar residues" evidence="4">
    <location>
        <begin position="25"/>
        <end position="36"/>
    </location>
</feature>